<dbReference type="SUPFAM" id="SSF52540">
    <property type="entry name" value="P-loop containing nucleoside triphosphate hydrolases"/>
    <property type="match status" value="1"/>
</dbReference>
<accession>A0A9W6B2Q9</accession>
<dbReference type="PIRSF" id="PIRSF009320">
    <property type="entry name" value="Nuc_binding_HP_1000"/>
    <property type="match status" value="1"/>
</dbReference>
<evidence type="ECO:0000256" key="1">
    <source>
        <dbReference type="ARBA" id="ARBA00006976"/>
    </source>
</evidence>
<dbReference type="PANTHER" id="PTHR13696">
    <property type="entry name" value="P-LOOP CONTAINING NUCLEOSIDE TRIPHOSPHATE HYDROLASE"/>
    <property type="match status" value="1"/>
</dbReference>
<gene>
    <name evidence="6" type="primary">soj</name>
    <name evidence="6" type="ORF">WR164_13950</name>
</gene>
<evidence type="ECO:0000313" key="7">
    <source>
        <dbReference type="Proteomes" id="UP001144204"/>
    </source>
</evidence>
<protein>
    <recommendedName>
        <fullName evidence="4">Sporulation initiation inhibitor protein Soj</fullName>
    </recommendedName>
</protein>
<dbReference type="EMBL" id="BRPL01000004">
    <property type="protein sequence ID" value="GLB47416.1"/>
    <property type="molecule type" value="Genomic_DNA"/>
</dbReference>
<dbReference type="AlphaFoldDB" id="A0A9W6B2Q9"/>
<dbReference type="InterPro" id="IPR025669">
    <property type="entry name" value="AAA_dom"/>
</dbReference>
<reference evidence="6" key="2">
    <citation type="journal article" date="2023" name="PLoS ONE">
        <title>Philodulcilactobacillus myokoensis gen. nov., sp. nov., a fructophilic, acidophilic, and agar-phobic lactic acid bacterium isolated from fermented vegetable extracts.</title>
        <authorList>
            <person name="Kouya T."/>
            <person name="Ishiyama Y."/>
            <person name="Ohashi S."/>
            <person name="Kumakubo R."/>
            <person name="Yamazaki T."/>
            <person name="Otaki T."/>
        </authorList>
    </citation>
    <scope>NUCLEOTIDE SEQUENCE</scope>
    <source>
        <strain evidence="6">WR16-4</strain>
    </source>
</reference>
<dbReference type="InterPro" id="IPR027417">
    <property type="entry name" value="P-loop_NTPase"/>
</dbReference>
<comment type="caution">
    <text evidence="6">The sequence shown here is derived from an EMBL/GenBank/DDBJ whole genome shotgun (WGS) entry which is preliminary data.</text>
</comment>
<comment type="catalytic activity">
    <reaction evidence="2">
        <text>ATP + H2O = ADP + phosphate + H(+)</text>
        <dbReference type="Rhea" id="RHEA:13065"/>
        <dbReference type="ChEBI" id="CHEBI:15377"/>
        <dbReference type="ChEBI" id="CHEBI:15378"/>
        <dbReference type="ChEBI" id="CHEBI:30616"/>
        <dbReference type="ChEBI" id="CHEBI:43474"/>
        <dbReference type="ChEBI" id="CHEBI:456216"/>
    </reaction>
</comment>
<sequence>MSAKIISFANQKGGVGKTTTTIEVGENLSQTFHKKVLLIDLDPQASMTSVKSNMHQIVDQKLPTMSDVMLGNQDLSNIILNIKSNLDIAPATLVLSDAELNLVNATLRELILKKALSSVIDNYDYVLIDCPPSRGVLTVNALSASDYVVIPVQSEYQALLGMQLLKNTIKNVQSQINADLKVFGYVITMTSHTNHSNEVTESIKQDEYPTIEEIPRTIDVADAAVANMSTYEYNKNSKAGLEYLHLTKKIMKLGE</sequence>
<dbReference type="Proteomes" id="UP001144204">
    <property type="component" value="Unassembled WGS sequence"/>
</dbReference>
<name>A0A9W6B2Q9_9LACO</name>
<dbReference type="InterPro" id="IPR050678">
    <property type="entry name" value="DNA_Partitioning_ATPase"/>
</dbReference>
<feature type="domain" description="AAA" evidence="5">
    <location>
        <begin position="3"/>
        <end position="182"/>
    </location>
</feature>
<proteinExistence type="inferred from homology"/>
<dbReference type="Gene3D" id="3.40.50.300">
    <property type="entry name" value="P-loop containing nucleotide triphosphate hydrolases"/>
    <property type="match status" value="1"/>
</dbReference>
<evidence type="ECO:0000313" key="6">
    <source>
        <dbReference type="EMBL" id="GLB47416.1"/>
    </source>
</evidence>
<dbReference type="PANTHER" id="PTHR13696:SF99">
    <property type="entry name" value="COBYRINIC ACID AC-DIAMIDE SYNTHASE"/>
    <property type="match status" value="1"/>
</dbReference>
<dbReference type="CDD" id="cd02042">
    <property type="entry name" value="ParAB_family"/>
    <property type="match status" value="1"/>
</dbReference>
<comment type="similarity">
    <text evidence="1">Belongs to the ParA family.</text>
</comment>
<evidence type="ECO:0000256" key="4">
    <source>
        <dbReference type="ARBA" id="ARBA00071824"/>
    </source>
</evidence>
<evidence type="ECO:0000259" key="5">
    <source>
        <dbReference type="Pfam" id="PF13614"/>
    </source>
</evidence>
<evidence type="ECO:0000256" key="2">
    <source>
        <dbReference type="ARBA" id="ARBA00049360"/>
    </source>
</evidence>
<comment type="subunit">
    <text evidence="3">Dimerizes in the presence of ATP but not ADP; ATP-binding is required for double-stranded (ds)DNA-binding. Interacts with DnaA.</text>
</comment>
<dbReference type="RefSeq" id="WP_286136956.1">
    <property type="nucleotide sequence ID" value="NZ_BRPL01000004.1"/>
</dbReference>
<organism evidence="6 7">
    <name type="scientific">Philodulcilactobacillus myokoensis</name>
    <dbReference type="NCBI Taxonomy" id="2929573"/>
    <lineage>
        <taxon>Bacteria</taxon>
        <taxon>Bacillati</taxon>
        <taxon>Bacillota</taxon>
        <taxon>Bacilli</taxon>
        <taxon>Lactobacillales</taxon>
        <taxon>Lactobacillaceae</taxon>
        <taxon>Philodulcilactobacillus</taxon>
    </lineage>
</organism>
<dbReference type="FunFam" id="3.40.50.300:FF:000285">
    <property type="entry name" value="Sporulation initiation inhibitor Soj"/>
    <property type="match status" value="1"/>
</dbReference>
<keyword evidence="7" id="KW-1185">Reference proteome</keyword>
<dbReference type="Pfam" id="PF13614">
    <property type="entry name" value="AAA_31"/>
    <property type="match status" value="1"/>
</dbReference>
<evidence type="ECO:0000256" key="3">
    <source>
        <dbReference type="ARBA" id="ARBA00062323"/>
    </source>
</evidence>
<reference evidence="6" key="1">
    <citation type="submission" date="2022-07" db="EMBL/GenBank/DDBJ databases">
        <authorList>
            <person name="Kouya T."/>
            <person name="Ishiyama Y."/>
        </authorList>
    </citation>
    <scope>NUCLEOTIDE SEQUENCE</scope>
    <source>
        <strain evidence="6">WR16-4</strain>
    </source>
</reference>